<dbReference type="InterPro" id="IPR012292">
    <property type="entry name" value="Globin/Proto"/>
</dbReference>
<evidence type="ECO:0000259" key="14">
    <source>
        <dbReference type="PROSITE" id="PS01033"/>
    </source>
</evidence>
<dbReference type="GO" id="GO:0005759">
    <property type="term" value="C:mitochondrial matrix"/>
    <property type="evidence" value="ECO:0007669"/>
    <property type="project" value="UniProtKB-SubCell"/>
</dbReference>
<evidence type="ECO:0000313" key="15">
    <source>
        <dbReference type="Ensembl" id="ENSLLEP00000037036.1"/>
    </source>
</evidence>
<dbReference type="GO" id="GO:0001666">
    <property type="term" value="P:response to hypoxia"/>
    <property type="evidence" value="ECO:0007669"/>
    <property type="project" value="Ensembl"/>
</dbReference>
<keyword evidence="8" id="KW-0408">Iron</keyword>
<evidence type="ECO:0000256" key="10">
    <source>
        <dbReference type="ARBA" id="ARBA00044549"/>
    </source>
</evidence>
<dbReference type="Ensembl" id="ENSLLET00000038464.1">
    <property type="protein sequence ID" value="ENSLLEP00000037036.1"/>
    <property type="gene ID" value="ENSLLEG00000023441.1"/>
</dbReference>
<gene>
    <name evidence="15" type="primary">NGB</name>
</gene>
<dbReference type="Pfam" id="PF00042">
    <property type="entry name" value="Globin"/>
    <property type="match status" value="1"/>
</dbReference>
<evidence type="ECO:0000313" key="16">
    <source>
        <dbReference type="Proteomes" id="UP000694569"/>
    </source>
</evidence>
<evidence type="ECO:0000256" key="3">
    <source>
        <dbReference type="ARBA" id="ARBA00008705"/>
    </source>
</evidence>
<sequence length="160" mass="18239">MEIEDLSETQKDLIRDSWHIVSQDQLHHGTVLFTRLFQLEPELVFLFHYNSSEFSDVQECLSSAEFTEHIRKVMTVIDAAVGSVDSLSSLDEYLTGLGRKHRAVGVKLESFKTVGESLLYALELGLGDAFTPDTREAWSQLYATVVRSMSRGWRRDPLEQ</sequence>
<keyword evidence="13" id="KW-0813">Transport</keyword>
<evidence type="ECO:0000256" key="12">
    <source>
        <dbReference type="ARBA" id="ARBA00048118"/>
    </source>
</evidence>
<evidence type="ECO:0000256" key="11">
    <source>
        <dbReference type="ARBA" id="ARBA00045651"/>
    </source>
</evidence>
<reference evidence="15" key="1">
    <citation type="submission" date="2025-08" db="UniProtKB">
        <authorList>
            <consortium name="Ensembl"/>
        </authorList>
    </citation>
    <scope>IDENTIFICATION</scope>
</reference>
<accession>A0A8C5QIJ3</accession>
<evidence type="ECO:0000256" key="6">
    <source>
        <dbReference type="ARBA" id="ARBA00022723"/>
    </source>
</evidence>
<evidence type="ECO:0000256" key="5">
    <source>
        <dbReference type="ARBA" id="ARBA00022617"/>
    </source>
</evidence>
<keyword evidence="5 13" id="KW-0349">Heme</keyword>
<dbReference type="PROSITE" id="PS01033">
    <property type="entry name" value="GLOBIN"/>
    <property type="match status" value="1"/>
</dbReference>
<protein>
    <recommendedName>
        <fullName evidence="10">Nitrite reductase</fullName>
    </recommendedName>
</protein>
<dbReference type="GeneTree" id="ENSGT00510000048375"/>
<keyword evidence="9" id="KW-0496">Mitochondrion</keyword>
<comment type="function">
    <text evidence="11">Monomeric globin with a bis-histidyl six-coordinate heme-iron atom through which it can bind dioxygen, carbon monoxide and nitric oxide. Could help transport oxygen and increase its availability to the metabolically active neuronal tissues, though its low quantity in tissues as well as its high affinity for dioxygen, which may limit its oxygen-releasing ability, argue against it. The ferrous/deoxygenated form exhibits a nitrite reductase activity and it could produce nitric oxide which in turn inhibits cellular respiration in response to hypoxia. In its ferrous/deoxygenated state, it may also exhibit GDI (Guanine nucleotide Dissociation Inhibitor) activity toward heterotrimeric G-alpha proteins, thereby regulating signal transduction to facilitate neuroprotective responses in the wake of hypoxia and associated oxidative stress.</text>
</comment>
<evidence type="ECO:0000256" key="9">
    <source>
        <dbReference type="ARBA" id="ARBA00023128"/>
    </source>
</evidence>
<evidence type="ECO:0000256" key="2">
    <source>
        <dbReference type="ARBA" id="ARBA00004514"/>
    </source>
</evidence>
<keyword evidence="16" id="KW-1185">Reference proteome</keyword>
<proteinExistence type="inferred from homology"/>
<dbReference type="GO" id="GO:0005829">
    <property type="term" value="C:cytosol"/>
    <property type="evidence" value="ECO:0007669"/>
    <property type="project" value="UniProtKB-SubCell"/>
</dbReference>
<keyword evidence="7" id="KW-0560">Oxidoreductase</keyword>
<keyword evidence="6" id="KW-0479">Metal-binding</keyword>
<keyword evidence="4" id="KW-0963">Cytoplasm</keyword>
<dbReference type="PANTHER" id="PTHR46458:SF19">
    <property type="entry name" value="NEUROGLOBIN"/>
    <property type="match status" value="1"/>
</dbReference>
<evidence type="ECO:0000256" key="13">
    <source>
        <dbReference type="RuleBase" id="RU000356"/>
    </source>
</evidence>
<dbReference type="Proteomes" id="UP000694569">
    <property type="component" value="Unplaced"/>
</dbReference>
<comment type="subcellular location">
    <subcellularLocation>
        <location evidence="2">Cytoplasm</location>
        <location evidence="2">Cytosol</location>
    </subcellularLocation>
    <subcellularLocation>
        <location evidence="1">Mitochondrion matrix</location>
    </subcellularLocation>
</comment>
<evidence type="ECO:0000256" key="4">
    <source>
        <dbReference type="ARBA" id="ARBA00022490"/>
    </source>
</evidence>
<dbReference type="InterPro" id="IPR000971">
    <property type="entry name" value="Globin"/>
</dbReference>
<dbReference type="PRINTS" id="PR00188">
    <property type="entry name" value="PLANTGLOBIN"/>
</dbReference>
<dbReference type="AlphaFoldDB" id="A0A8C5QIJ3"/>
<dbReference type="GO" id="GO:0020037">
    <property type="term" value="F:heme binding"/>
    <property type="evidence" value="ECO:0007669"/>
    <property type="project" value="InterPro"/>
</dbReference>
<dbReference type="GO" id="GO:0019825">
    <property type="term" value="F:oxygen binding"/>
    <property type="evidence" value="ECO:0007669"/>
    <property type="project" value="Ensembl"/>
</dbReference>
<comment type="catalytic activity">
    <reaction evidence="12">
        <text>Fe(III)-heme b-[protein] + nitric oxide + H2O = Fe(II)-heme b-[protein] + nitrite + 2 H(+)</text>
        <dbReference type="Rhea" id="RHEA:77711"/>
        <dbReference type="Rhea" id="RHEA-COMP:18975"/>
        <dbReference type="Rhea" id="RHEA-COMP:18976"/>
        <dbReference type="ChEBI" id="CHEBI:15377"/>
        <dbReference type="ChEBI" id="CHEBI:15378"/>
        <dbReference type="ChEBI" id="CHEBI:16301"/>
        <dbReference type="ChEBI" id="CHEBI:16480"/>
        <dbReference type="ChEBI" id="CHEBI:55376"/>
        <dbReference type="ChEBI" id="CHEBI:60344"/>
    </reaction>
    <physiologicalReaction direction="right-to-left" evidence="12">
        <dbReference type="Rhea" id="RHEA:77713"/>
    </physiologicalReaction>
</comment>
<dbReference type="OrthoDB" id="436496at2759"/>
<dbReference type="GO" id="GO:0005344">
    <property type="term" value="F:oxygen carrier activity"/>
    <property type="evidence" value="ECO:0007669"/>
    <property type="project" value="UniProtKB-KW"/>
</dbReference>
<dbReference type="GO" id="GO:0046872">
    <property type="term" value="F:metal ion binding"/>
    <property type="evidence" value="ECO:0007669"/>
    <property type="project" value="UniProtKB-KW"/>
</dbReference>
<feature type="domain" description="Globin" evidence="14">
    <location>
        <begin position="5"/>
        <end position="154"/>
    </location>
</feature>
<dbReference type="PANTHER" id="PTHR46458">
    <property type="entry name" value="BLR2807 PROTEIN"/>
    <property type="match status" value="1"/>
</dbReference>
<dbReference type="GO" id="GO:0098809">
    <property type="term" value="F:nitrite reductase activity"/>
    <property type="evidence" value="ECO:0007669"/>
    <property type="project" value="Ensembl"/>
</dbReference>
<dbReference type="InterPro" id="IPR050532">
    <property type="entry name" value="Globin-like_OT"/>
</dbReference>
<comment type="similarity">
    <text evidence="3 13">Belongs to the globin family.</text>
</comment>
<evidence type="ECO:0000256" key="8">
    <source>
        <dbReference type="ARBA" id="ARBA00023004"/>
    </source>
</evidence>
<keyword evidence="13" id="KW-0561">Oxygen transport</keyword>
<evidence type="ECO:0000256" key="7">
    <source>
        <dbReference type="ARBA" id="ARBA00023002"/>
    </source>
</evidence>
<reference evidence="15" key="2">
    <citation type="submission" date="2025-09" db="UniProtKB">
        <authorList>
            <consortium name="Ensembl"/>
        </authorList>
    </citation>
    <scope>IDENTIFICATION</scope>
</reference>
<name>A0A8C5QIJ3_9ANUR</name>
<dbReference type="SUPFAM" id="SSF46458">
    <property type="entry name" value="Globin-like"/>
    <property type="match status" value="1"/>
</dbReference>
<organism evidence="15 16">
    <name type="scientific">Leptobrachium leishanense</name>
    <name type="common">Leishan spiny toad</name>
    <dbReference type="NCBI Taxonomy" id="445787"/>
    <lineage>
        <taxon>Eukaryota</taxon>
        <taxon>Metazoa</taxon>
        <taxon>Chordata</taxon>
        <taxon>Craniata</taxon>
        <taxon>Vertebrata</taxon>
        <taxon>Euteleostomi</taxon>
        <taxon>Amphibia</taxon>
        <taxon>Batrachia</taxon>
        <taxon>Anura</taxon>
        <taxon>Pelobatoidea</taxon>
        <taxon>Megophryidae</taxon>
        <taxon>Leptobrachium</taxon>
    </lineage>
</organism>
<dbReference type="InterPro" id="IPR009050">
    <property type="entry name" value="Globin-like_sf"/>
</dbReference>
<evidence type="ECO:0000256" key="1">
    <source>
        <dbReference type="ARBA" id="ARBA00004305"/>
    </source>
</evidence>
<dbReference type="Gene3D" id="1.10.490.10">
    <property type="entry name" value="Globins"/>
    <property type="match status" value="1"/>
</dbReference>